<proteinExistence type="predicted"/>
<dbReference type="KEGG" id="nfl:COO91_04749"/>
<protein>
    <submittedName>
        <fullName evidence="2">Uncharacterized protein</fullName>
    </submittedName>
</protein>
<dbReference type="AlphaFoldDB" id="A0A2K8STH9"/>
<name>A0A2K8STH9_9NOSO</name>
<gene>
    <name evidence="2" type="ORF">COO91_04749</name>
</gene>
<organism evidence="2 3">
    <name type="scientific">Nostoc flagelliforme CCNUN1</name>
    <dbReference type="NCBI Taxonomy" id="2038116"/>
    <lineage>
        <taxon>Bacteria</taxon>
        <taxon>Bacillati</taxon>
        <taxon>Cyanobacteriota</taxon>
        <taxon>Cyanophyceae</taxon>
        <taxon>Nostocales</taxon>
        <taxon>Nostocaceae</taxon>
        <taxon>Nostoc</taxon>
    </lineage>
</organism>
<sequence length="41" mass="4618">MGKKQGSRGQGRRINNQCPMPHAPFPNSFIKQLRSLPQAIQ</sequence>
<evidence type="ECO:0000256" key="1">
    <source>
        <dbReference type="SAM" id="MobiDB-lite"/>
    </source>
</evidence>
<reference evidence="2 3" key="1">
    <citation type="submission" date="2017-11" db="EMBL/GenBank/DDBJ databases">
        <title>Complete genome of a free-living desiccation-tolerant cyanobacterium and its photosynthetic adaptation to extreme terrestrial habitat.</title>
        <authorList>
            <person name="Shang J."/>
        </authorList>
    </citation>
    <scope>NUCLEOTIDE SEQUENCE [LARGE SCALE GENOMIC DNA]</scope>
    <source>
        <strain evidence="2 3">CCNUN1</strain>
    </source>
</reference>
<dbReference type="EMBL" id="CP024785">
    <property type="protein sequence ID" value="AUB38774.1"/>
    <property type="molecule type" value="Genomic_DNA"/>
</dbReference>
<feature type="region of interest" description="Disordered" evidence="1">
    <location>
        <begin position="1"/>
        <end position="41"/>
    </location>
</feature>
<evidence type="ECO:0000313" key="3">
    <source>
        <dbReference type="Proteomes" id="UP000232003"/>
    </source>
</evidence>
<keyword evidence="3" id="KW-1185">Reference proteome</keyword>
<accession>A0A2K8STH9</accession>
<evidence type="ECO:0000313" key="2">
    <source>
        <dbReference type="EMBL" id="AUB38774.1"/>
    </source>
</evidence>
<dbReference type="Proteomes" id="UP000232003">
    <property type="component" value="Chromosome"/>
</dbReference>